<name>A0A0P6XSR6_9CHLR</name>
<dbReference type="Proteomes" id="UP000050277">
    <property type="component" value="Unassembled WGS sequence"/>
</dbReference>
<protein>
    <recommendedName>
        <fullName evidence="4">MFS transporter</fullName>
    </recommendedName>
</protein>
<dbReference type="EMBL" id="LGKP01000022">
    <property type="protein sequence ID" value="KPL86039.1"/>
    <property type="molecule type" value="Genomic_DNA"/>
</dbReference>
<dbReference type="CDD" id="cd06174">
    <property type="entry name" value="MFS"/>
    <property type="match status" value="1"/>
</dbReference>
<evidence type="ECO:0000313" key="3">
    <source>
        <dbReference type="Proteomes" id="UP000050277"/>
    </source>
</evidence>
<feature type="transmembrane region" description="Helical" evidence="1">
    <location>
        <begin position="71"/>
        <end position="91"/>
    </location>
</feature>
<feature type="transmembrane region" description="Helical" evidence="1">
    <location>
        <begin position="42"/>
        <end position="64"/>
    </location>
</feature>
<feature type="transmembrane region" description="Helical" evidence="1">
    <location>
        <begin position="255"/>
        <end position="276"/>
    </location>
</feature>
<dbReference type="PANTHER" id="PTHR23530">
    <property type="entry name" value="TRANSPORT PROTEIN-RELATED"/>
    <property type="match status" value="1"/>
</dbReference>
<feature type="transmembrane region" description="Helical" evidence="1">
    <location>
        <begin position="130"/>
        <end position="151"/>
    </location>
</feature>
<feature type="transmembrane region" description="Helical" evidence="1">
    <location>
        <begin position="97"/>
        <end position="118"/>
    </location>
</feature>
<dbReference type="STRING" id="70996.SE18_14230"/>
<feature type="transmembrane region" description="Helical" evidence="1">
    <location>
        <begin position="297"/>
        <end position="320"/>
    </location>
</feature>
<dbReference type="AlphaFoldDB" id="A0A0P6XSR6"/>
<gene>
    <name evidence="2" type="ORF">SE18_14230</name>
</gene>
<evidence type="ECO:0000313" key="2">
    <source>
        <dbReference type="EMBL" id="KPL86039.1"/>
    </source>
</evidence>
<dbReference type="RefSeq" id="WP_054535126.1">
    <property type="nucleotide sequence ID" value="NZ_LGKP01000022.1"/>
</dbReference>
<dbReference type="Gene3D" id="1.20.1250.20">
    <property type="entry name" value="MFS general substrate transporter like domains"/>
    <property type="match status" value="1"/>
</dbReference>
<feature type="transmembrane region" description="Helical" evidence="1">
    <location>
        <begin position="374"/>
        <end position="394"/>
    </location>
</feature>
<feature type="transmembrane region" description="Helical" evidence="1">
    <location>
        <begin position="7"/>
        <end position="30"/>
    </location>
</feature>
<reference evidence="2 3" key="1">
    <citation type="submission" date="2015-07" db="EMBL/GenBank/DDBJ databases">
        <title>Whole genome sequence of Herpetosiphon geysericola DSM 7119.</title>
        <authorList>
            <person name="Hemp J."/>
            <person name="Ward L.M."/>
            <person name="Pace L.A."/>
            <person name="Fischer W.W."/>
        </authorList>
    </citation>
    <scope>NUCLEOTIDE SEQUENCE [LARGE SCALE GENOMIC DNA]</scope>
    <source>
        <strain evidence="2 3">DSM 7119</strain>
    </source>
</reference>
<accession>A0A0P6XSR6</accession>
<dbReference type="InterPro" id="IPR036259">
    <property type="entry name" value="MFS_trans_sf"/>
</dbReference>
<keyword evidence="1" id="KW-0812">Transmembrane</keyword>
<dbReference type="OrthoDB" id="9816124at2"/>
<organism evidence="2 3">
    <name type="scientific">Herpetosiphon geysericola</name>
    <dbReference type="NCBI Taxonomy" id="70996"/>
    <lineage>
        <taxon>Bacteria</taxon>
        <taxon>Bacillati</taxon>
        <taxon>Chloroflexota</taxon>
        <taxon>Chloroflexia</taxon>
        <taxon>Herpetosiphonales</taxon>
        <taxon>Herpetosiphonaceae</taxon>
        <taxon>Herpetosiphon</taxon>
    </lineage>
</organism>
<dbReference type="InterPro" id="IPR053160">
    <property type="entry name" value="MFS_DHA3_Transporter"/>
</dbReference>
<dbReference type="PANTHER" id="PTHR23530:SF1">
    <property type="entry name" value="PERMEASE, MAJOR FACILITATOR SUPERFAMILY-RELATED"/>
    <property type="match status" value="1"/>
</dbReference>
<keyword evidence="3" id="KW-1185">Reference proteome</keyword>
<evidence type="ECO:0000256" key="1">
    <source>
        <dbReference type="SAM" id="Phobius"/>
    </source>
</evidence>
<proteinExistence type="predicted"/>
<sequence length="402" mass="43274">MQPQARFSYLGLSFGTRLLLSCIFTASMLYRIQVLGLDPLQLVLVGTMLEAAAFTLEIPTGVIADVYSRRLSVVLGVAFLGLGALSEVWLGSFVGSLLAQVVWALGYTLMSGATEAWITDELGVEAVEPLFLKAAQLNSIASLLGIGLGVALANIGLGWPIVSGGIALVGLAITMRWLMPETGFAPAPATERQSWGRFGATLRHGWQAVRGQPVLTSLLLMSAIAGAASEGYDRLWEAHLLNNIGLPTWLNLQPVTWFGAIAALGTLASLAAVSVIKRLASNTTERSIWLLRWQYGLLAAGLLGLAFAQQFAIALFWIMLIRMLRQSIQPLYGAWLNRLIEGRSRATIISMNSQADAFGQILGGPIIGLIASRMGLPAAFVAASCCLWPMLVLLRRRQRTKQ</sequence>
<comment type="caution">
    <text evidence="2">The sequence shown here is derived from an EMBL/GenBank/DDBJ whole genome shotgun (WGS) entry which is preliminary data.</text>
</comment>
<keyword evidence="1" id="KW-0472">Membrane</keyword>
<dbReference type="SUPFAM" id="SSF103473">
    <property type="entry name" value="MFS general substrate transporter"/>
    <property type="match status" value="1"/>
</dbReference>
<keyword evidence="1" id="KW-1133">Transmembrane helix</keyword>
<evidence type="ECO:0008006" key="4">
    <source>
        <dbReference type="Google" id="ProtNLM"/>
    </source>
</evidence>